<dbReference type="EMBL" id="JARPTC010000037">
    <property type="protein sequence ID" value="MDO7789126.1"/>
    <property type="molecule type" value="Genomic_DNA"/>
</dbReference>
<dbReference type="AlphaFoldDB" id="A0AAW7ZL44"/>
<evidence type="ECO:0000313" key="3">
    <source>
        <dbReference type="Proteomes" id="UP001172911"/>
    </source>
</evidence>
<organism evidence="2 3">
    <name type="scientific">Desulforamulus aquiferis</name>
    <dbReference type="NCBI Taxonomy" id="1397668"/>
    <lineage>
        <taxon>Bacteria</taxon>
        <taxon>Bacillati</taxon>
        <taxon>Bacillota</taxon>
        <taxon>Clostridia</taxon>
        <taxon>Eubacteriales</taxon>
        <taxon>Peptococcaceae</taxon>
        <taxon>Desulforamulus</taxon>
    </lineage>
</organism>
<reference evidence="2" key="1">
    <citation type="journal article" date="2023" name="J. Hazard. Mater.">
        <title>Anaerobic biodegradation of pyrene and benzo[a]pyrene by a new sulfate-reducing Desulforamulus aquiferis strain DSA.</title>
        <authorList>
            <person name="Zhang Z."/>
            <person name="Sun J."/>
            <person name="Gong X."/>
            <person name="Wang C."/>
            <person name="Wang H."/>
        </authorList>
    </citation>
    <scope>NUCLEOTIDE SEQUENCE</scope>
    <source>
        <strain evidence="2">DSA</strain>
    </source>
</reference>
<comment type="caution">
    <text evidence="2">The sequence shown here is derived from an EMBL/GenBank/DDBJ whole genome shotgun (WGS) entry which is preliminary data.</text>
</comment>
<feature type="transmembrane region" description="Helical" evidence="1">
    <location>
        <begin position="25"/>
        <end position="44"/>
    </location>
</feature>
<sequence>MKVSDEAIREALRKESKVDKQWADIIKVGFALILWMSVCAMGYLRG</sequence>
<proteinExistence type="predicted"/>
<keyword evidence="1" id="KW-0472">Membrane</keyword>
<dbReference type="Proteomes" id="UP001172911">
    <property type="component" value="Unassembled WGS sequence"/>
</dbReference>
<reference evidence="2" key="2">
    <citation type="submission" date="2023-03" db="EMBL/GenBank/DDBJ databases">
        <authorList>
            <person name="Zhang Z."/>
        </authorList>
    </citation>
    <scope>NUCLEOTIDE SEQUENCE</scope>
    <source>
        <strain evidence="2">DSA</strain>
    </source>
</reference>
<gene>
    <name evidence="2" type="ORF">P6N53_18100</name>
</gene>
<keyword evidence="1" id="KW-0812">Transmembrane</keyword>
<dbReference type="RefSeq" id="WP_304545679.1">
    <property type="nucleotide sequence ID" value="NZ_JARPTC010000037.1"/>
</dbReference>
<accession>A0AAW7ZL44</accession>
<evidence type="ECO:0000256" key="1">
    <source>
        <dbReference type="SAM" id="Phobius"/>
    </source>
</evidence>
<keyword evidence="1" id="KW-1133">Transmembrane helix</keyword>
<evidence type="ECO:0000313" key="2">
    <source>
        <dbReference type="EMBL" id="MDO7789126.1"/>
    </source>
</evidence>
<name>A0AAW7ZL44_9FIRM</name>
<keyword evidence="3" id="KW-1185">Reference proteome</keyword>
<protein>
    <submittedName>
        <fullName evidence="2">Uncharacterized protein</fullName>
    </submittedName>
</protein>